<dbReference type="AlphaFoldDB" id="A0A8S9J5L1"/>
<accession>A0A8S9J5L1</accession>
<sequence length="114" mass="13188">MFEEPWTATDDLLRFPSSSRRATGSFEESNRFCFFNSSRTGTSDSLHFVDEINGDFFRSGSSWRRNGDFLSPSLMREHDDESVEMKRLFSIPRFLLRKRSPCEVCPRSNSSSSP</sequence>
<proteinExistence type="predicted"/>
<protein>
    <submittedName>
        <fullName evidence="1">Uncharacterized protein</fullName>
    </submittedName>
</protein>
<dbReference type="EMBL" id="QGKY02001015">
    <property type="protein sequence ID" value="KAF2576772.1"/>
    <property type="molecule type" value="Genomic_DNA"/>
</dbReference>
<reference evidence="1" key="1">
    <citation type="submission" date="2019-12" db="EMBL/GenBank/DDBJ databases">
        <title>Genome sequencing and annotation of Brassica cretica.</title>
        <authorList>
            <person name="Studholme D.J."/>
            <person name="Sarris P.F."/>
        </authorList>
    </citation>
    <scope>NUCLEOTIDE SEQUENCE</scope>
    <source>
        <strain evidence="1">PFS-102/07</strain>
        <tissue evidence="1">Leaf</tissue>
    </source>
</reference>
<gene>
    <name evidence="1" type="ORF">F2Q70_00002432</name>
</gene>
<organism evidence="1">
    <name type="scientific">Brassica cretica</name>
    <name type="common">Mustard</name>
    <dbReference type="NCBI Taxonomy" id="69181"/>
    <lineage>
        <taxon>Eukaryota</taxon>
        <taxon>Viridiplantae</taxon>
        <taxon>Streptophyta</taxon>
        <taxon>Embryophyta</taxon>
        <taxon>Tracheophyta</taxon>
        <taxon>Spermatophyta</taxon>
        <taxon>Magnoliopsida</taxon>
        <taxon>eudicotyledons</taxon>
        <taxon>Gunneridae</taxon>
        <taxon>Pentapetalae</taxon>
        <taxon>rosids</taxon>
        <taxon>malvids</taxon>
        <taxon>Brassicales</taxon>
        <taxon>Brassicaceae</taxon>
        <taxon>Brassiceae</taxon>
        <taxon>Brassica</taxon>
    </lineage>
</organism>
<evidence type="ECO:0000313" key="1">
    <source>
        <dbReference type="EMBL" id="KAF2576772.1"/>
    </source>
</evidence>
<name>A0A8S9J5L1_BRACR</name>
<comment type="caution">
    <text evidence="1">The sequence shown here is derived from an EMBL/GenBank/DDBJ whole genome shotgun (WGS) entry which is preliminary data.</text>
</comment>